<dbReference type="Pfam" id="PF00319">
    <property type="entry name" value="SRF-TF"/>
    <property type="match status" value="1"/>
</dbReference>
<comment type="subcellular location">
    <subcellularLocation>
        <location evidence="1">Nucleus</location>
    </subcellularLocation>
</comment>
<dbReference type="OrthoDB" id="1898716at2759"/>
<dbReference type="RefSeq" id="XP_003547095.1">
    <property type="nucleotide sequence ID" value="XM_003547047.5"/>
</dbReference>
<gene>
    <name evidence="10" type="primary">LOC100779995</name>
    <name evidence="9" type="ORF">GLYMA_15G058000</name>
</gene>
<dbReference type="InterPro" id="IPR002487">
    <property type="entry name" value="TF_Kbox"/>
</dbReference>
<dbReference type="InterPro" id="IPR002100">
    <property type="entry name" value="TF_MADSbox"/>
</dbReference>
<dbReference type="CDD" id="cd00265">
    <property type="entry name" value="MADS_MEF2_like"/>
    <property type="match status" value="1"/>
</dbReference>
<keyword evidence="4" id="KW-0804">Transcription</keyword>
<dbReference type="GO" id="GO:0046983">
    <property type="term" value="F:protein dimerization activity"/>
    <property type="evidence" value="ECO:0007669"/>
    <property type="project" value="InterPro"/>
</dbReference>
<evidence type="ECO:0000256" key="4">
    <source>
        <dbReference type="ARBA" id="ARBA00023163"/>
    </source>
</evidence>
<dbReference type="SMART" id="SM00432">
    <property type="entry name" value="MADS"/>
    <property type="match status" value="1"/>
</dbReference>
<keyword evidence="5" id="KW-0539">Nucleus</keyword>
<evidence type="ECO:0000259" key="7">
    <source>
        <dbReference type="PROSITE" id="PS50066"/>
    </source>
</evidence>
<dbReference type="eggNOG" id="KOG0014">
    <property type="taxonomic scope" value="Eukaryota"/>
</dbReference>
<feature type="coiled-coil region" evidence="6">
    <location>
        <begin position="135"/>
        <end position="162"/>
    </location>
</feature>
<evidence type="ECO:0000259" key="8">
    <source>
        <dbReference type="PROSITE" id="PS51297"/>
    </source>
</evidence>
<dbReference type="RefSeq" id="XP_006597365.1">
    <property type="nucleotide sequence ID" value="XM_006597302.4"/>
</dbReference>
<keyword evidence="6" id="KW-0175">Coiled coil</keyword>
<dbReference type="Gene3D" id="3.40.1810.10">
    <property type="entry name" value="Transcription factor, MADS-box"/>
    <property type="match status" value="1"/>
</dbReference>
<proteinExistence type="predicted"/>
<dbReference type="EnsemblPlants" id="KRH10606">
    <property type="protein sequence ID" value="KRH10606"/>
    <property type="gene ID" value="GLYMA_15G058000"/>
</dbReference>
<name>K7M9U6_SOYBN</name>
<dbReference type="GO" id="GO:0045944">
    <property type="term" value="P:positive regulation of transcription by RNA polymerase II"/>
    <property type="evidence" value="ECO:0007669"/>
    <property type="project" value="InterPro"/>
</dbReference>
<dbReference type="Gramene" id="KRH10606">
    <property type="protein sequence ID" value="KRH10606"/>
    <property type="gene ID" value="GLYMA_15G058000"/>
</dbReference>
<dbReference type="GO" id="GO:0000978">
    <property type="term" value="F:RNA polymerase II cis-regulatory region sequence-specific DNA binding"/>
    <property type="evidence" value="ECO:0000318"/>
    <property type="project" value="GO_Central"/>
</dbReference>
<dbReference type="SUPFAM" id="SSF55455">
    <property type="entry name" value="SRF-like"/>
    <property type="match status" value="1"/>
</dbReference>
<feature type="domain" description="MADS-box" evidence="7">
    <location>
        <begin position="1"/>
        <end position="61"/>
    </location>
</feature>
<dbReference type="PROSITE" id="PS51297">
    <property type="entry name" value="K_BOX"/>
    <property type="match status" value="1"/>
</dbReference>
<dbReference type="PRINTS" id="PR00404">
    <property type="entry name" value="MADSDOMAIN"/>
</dbReference>
<dbReference type="PROSITE" id="PS00350">
    <property type="entry name" value="MADS_BOX_1"/>
    <property type="match status" value="1"/>
</dbReference>
<reference evidence="9" key="3">
    <citation type="submission" date="2018-07" db="EMBL/GenBank/DDBJ databases">
        <title>WGS assembly of Glycine max.</title>
        <authorList>
            <person name="Schmutz J."/>
            <person name="Cannon S."/>
            <person name="Schlueter J."/>
            <person name="Ma J."/>
            <person name="Mitros T."/>
            <person name="Nelson W."/>
            <person name="Hyten D."/>
            <person name="Song Q."/>
            <person name="Thelen J."/>
            <person name="Cheng J."/>
            <person name="Xu D."/>
            <person name="Hellsten U."/>
            <person name="May G."/>
            <person name="Yu Y."/>
            <person name="Sakurai T."/>
            <person name="Umezawa T."/>
            <person name="Bhattacharyya M."/>
            <person name="Sandhu D."/>
            <person name="Valliyodan B."/>
            <person name="Lindquist E."/>
            <person name="Peto M."/>
            <person name="Grant D."/>
            <person name="Shu S."/>
            <person name="Goodstein D."/>
            <person name="Barry K."/>
            <person name="Futrell-Griggs M."/>
            <person name="Abernathy B."/>
            <person name="Du J."/>
            <person name="Tian Z."/>
            <person name="Zhu L."/>
            <person name="Gill N."/>
            <person name="Joshi T."/>
            <person name="Libault M."/>
            <person name="Sethuraman A."/>
            <person name="Zhang X."/>
            <person name="Shinozaki K."/>
            <person name="Nguyen H."/>
            <person name="Wing R."/>
            <person name="Cregan P."/>
            <person name="Specht J."/>
            <person name="Grimwood J."/>
            <person name="Rokhsar D."/>
            <person name="Stacey G."/>
            <person name="Shoemaker R."/>
            <person name="Jackson S."/>
        </authorList>
    </citation>
    <scope>NUCLEOTIDE SEQUENCE</scope>
    <source>
        <tissue evidence="9">Callus</tissue>
    </source>
</reference>
<evidence type="ECO:0000313" key="9">
    <source>
        <dbReference type="EMBL" id="KRH10606.1"/>
    </source>
</evidence>
<evidence type="ECO:0000256" key="1">
    <source>
        <dbReference type="ARBA" id="ARBA00004123"/>
    </source>
</evidence>
<dbReference type="EMBL" id="CM000848">
    <property type="protein sequence ID" value="KRH10606.1"/>
    <property type="molecule type" value="Genomic_DNA"/>
</dbReference>
<dbReference type="EnsemblPlants" id="KRH10607">
    <property type="protein sequence ID" value="KRH10607"/>
    <property type="gene ID" value="GLYMA_15G058000"/>
</dbReference>
<evidence type="ECO:0000256" key="3">
    <source>
        <dbReference type="ARBA" id="ARBA00023125"/>
    </source>
</evidence>
<dbReference type="GO" id="GO:0005634">
    <property type="term" value="C:nucleus"/>
    <property type="evidence" value="ECO:0007669"/>
    <property type="project" value="UniProtKB-SubCell"/>
</dbReference>
<dbReference type="OMA" id="KPRNEIC"/>
<reference evidence="9 10" key="1">
    <citation type="journal article" date="2010" name="Nature">
        <title>Genome sequence of the palaeopolyploid soybean.</title>
        <authorList>
            <person name="Schmutz J."/>
            <person name="Cannon S.B."/>
            <person name="Schlueter J."/>
            <person name="Ma J."/>
            <person name="Mitros T."/>
            <person name="Nelson W."/>
            <person name="Hyten D.L."/>
            <person name="Song Q."/>
            <person name="Thelen J.J."/>
            <person name="Cheng J."/>
            <person name="Xu D."/>
            <person name="Hellsten U."/>
            <person name="May G.D."/>
            <person name="Yu Y."/>
            <person name="Sakurai T."/>
            <person name="Umezawa T."/>
            <person name="Bhattacharyya M.K."/>
            <person name="Sandhu D."/>
            <person name="Valliyodan B."/>
            <person name="Lindquist E."/>
            <person name="Peto M."/>
            <person name="Grant D."/>
            <person name="Shu S."/>
            <person name="Goodstein D."/>
            <person name="Barry K."/>
            <person name="Futrell-Griggs M."/>
            <person name="Abernathy B."/>
            <person name="Du J."/>
            <person name="Tian Z."/>
            <person name="Zhu L."/>
            <person name="Gill N."/>
            <person name="Joshi T."/>
            <person name="Libault M."/>
            <person name="Sethuraman A."/>
            <person name="Zhang X.-C."/>
            <person name="Shinozaki K."/>
            <person name="Nguyen H.T."/>
            <person name="Wing R.A."/>
            <person name="Cregan P."/>
            <person name="Specht J."/>
            <person name="Grimwood J."/>
            <person name="Rokhsar D."/>
            <person name="Stacey G."/>
            <person name="Shoemaker R.C."/>
            <person name="Jackson S.A."/>
        </authorList>
    </citation>
    <scope>NUCLEOTIDE SEQUENCE [LARGE SCALE GENOMIC DNA]</scope>
    <source>
        <strain evidence="10">cv. Williams 82</strain>
        <tissue evidence="9">Callus</tissue>
    </source>
</reference>
<reference evidence="10" key="2">
    <citation type="submission" date="2018-02" db="UniProtKB">
        <authorList>
            <consortium name="EnsemblPlants"/>
        </authorList>
    </citation>
    <scope>IDENTIFICATION</scope>
    <source>
        <strain evidence="10">Williams 82</strain>
    </source>
</reference>
<sequence>MVRRKIPIKKIDNVTARQVTFSKRKSGLFKKARELSLLCDSEIALIVFSPGGKLFDYASSSMQKVIERHILWSELNLEKLDQSCPTEQLRCNYADLNKEFGDRIREMRQLNGEELQGLALRELQKLEERLVSSLNRVYKAKVENFTREIDILKQKGNKLMEDNRLMKQRIKPRNEICSVQRHEHEQGRSFDTSLTLGLSFPAGSKYRVSEQ</sequence>
<dbReference type="GO" id="GO:0006357">
    <property type="term" value="P:regulation of transcription by RNA polymerase II"/>
    <property type="evidence" value="ECO:0000318"/>
    <property type="project" value="GO_Central"/>
</dbReference>
<keyword evidence="2" id="KW-0805">Transcription regulation</keyword>
<dbReference type="GeneID" id="100779995"/>
<keyword evidence="11" id="KW-1185">Reference proteome</keyword>
<dbReference type="Gramene" id="KRH10607">
    <property type="protein sequence ID" value="KRH10607"/>
    <property type="gene ID" value="GLYMA_15G058000"/>
</dbReference>
<protein>
    <submittedName>
        <fullName evidence="9 10">Uncharacterized protein</fullName>
    </submittedName>
</protein>
<dbReference type="PaxDb" id="3847-GLYMA15G06314.1"/>
<evidence type="ECO:0000256" key="2">
    <source>
        <dbReference type="ARBA" id="ARBA00023015"/>
    </source>
</evidence>
<evidence type="ECO:0000313" key="11">
    <source>
        <dbReference type="Proteomes" id="UP000008827"/>
    </source>
</evidence>
<dbReference type="AlphaFoldDB" id="K7M9U6"/>
<dbReference type="Proteomes" id="UP000008827">
    <property type="component" value="Chromosome 15"/>
</dbReference>
<dbReference type="InterPro" id="IPR050142">
    <property type="entry name" value="MADS-box/MEF2_TF"/>
</dbReference>
<dbReference type="SMR" id="K7M9U6"/>
<organism evidence="10">
    <name type="scientific">Glycine max</name>
    <name type="common">Soybean</name>
    <name type="synonym">Glycine hispida</name>
    <dbReference type="NCBI Taxonomy" id="3847"/>
    <lineage>
        <taxon>Eukaryota</taxon>
        <taxon>Viridiplantae</taxon>
        <taxon>Streptophyta</taxon>
        <taxon>Embryophyta</taxon>
        <taxon>Tracheophyta</taxon>
        <taxon>Spermatophyta</taxon>
        <taxon>Magnoliopsida</taxon>
        <taxon>eudicotyledons</taxon>
        <taxon>Gunneridae</taxon>
        <taxon>Pentapetalae</taxon>
        <taxon>rosids</taxon>
        <taxon>fabids</taxon>
        <taxon>Fabales</taxon>
        <taxon>Fabaceae</taxon>
        <taxon>Papilionoideae</taxon>
        <taxon>50 kb inversion clade</taxon>
        <taxon>NPAAA clade</taxon>
        <taxon>indigoferoid/millettioid clade</taxon>
        <taxon>Phaseoleae</taxon>
        <taxon>Glycine</taxon>
        <taxon>Glycine subgen. Soja</taxon>
    </lineage>
</organism>
<dbReference type="PROSITE" id="PS50066">
    <property type="entry name" value="MADS_BOX_2"/>
    <property type="match status" value="1"/>
</dbReference>
<dbReference type="STRING" id="3847.K7M9U6"/>
<dbReference type="KEGG" id="gmx:100779995"/>
<dbReference type="HOGENOM" id="CLU_053053_0_4_1"/>
<accession>K7M9U6</accession>
<dbReference type="InterPro" id="IPR036879">
    <property type="entry name" value="TF_MADSbox_sf"/>
</dbReference>
<dbReference type="GO" id="GO:0000981">
    <property type="term" value="F:DNA-binding transcription factor activity, RNA polymerase II-specific"/>
    <property type="evidence" value="ECO:0000318"/>
    <property type="project" value="GO_Central"/>
</dbReference>
<dbReference type="InterPro" id="IPR033896">
    <property type="entry name" value="MEF2-like_N"/>
</dbReference>
<keyword evidence="3" id="KW-0238">DNA-binding</keyword>
<evidence type="ECO:0000256" key="6">
    <source>
        <dbReference type="SAM" id="Coils"/>
    </source>
</evidence>
<evidence type="ECO:0000256" key="5">
    <source>
        <dbReference type="ARBA" id="ARBA00023242"/>
    </source>
</evidence>
<dbReference type="Pfam" id="PF01486">
    <property type="entry name" value="K-box"/>
    <property type="match status" value="1"/>
</dbReference>
<evidence type="ECO:0000313" key="10">
    <source>
        <dbReference type="EnsemblPlants" id="KRH10607"/>
    </source>
</evidence>
<feature type="domain" description="K-box" evidence="8">
    <location>
        <begin position="86"/>
        <end position="182"/>
    </location>
</feature>
<dbReference type="EMBL" id="CM000848">
    <property type="protein sequence ID" value="KRH10607.1"/>
    <property type="molecule type" value="Genomic_DNA"/>
</dbReference>
<dbReference type="PANTHER" id="PTHR48019">
    <property type="entry name" value="SERUM RESPONSE FACTOR HOMOLOG"/>
    <property type="match status" value="1"/>
</dbReference>